<protein>
    <submittedName>
        <fullName evidence="1">Uncharacterized protein</fullName>
    </submittedName>
</protein>
<name>A0A1Y5Q6A7_9GAMM</name>
<gene>
    <name evidence="1" type="ORF">STPYR_12782</name>
</gene>
<dbReference type="AlphaFoldDB" id="A0A1Y5Q6A7"/>
<dbReference type="EMBL" id="FLTS01000001">
    <property type="protein sequence ID" value="SBV37839.1"/>
    <property type="molecule type" value="Genomic_DNA"/>
</dbReference>
<proteinExistence type="predicted"/>
<evidence type="ECO:0000313" key="1">
    <source>
        <dbReference type="EMBL" id="SBV37839.1"/>
    </source>
</evidence>
<accession>A0A1Y5Q6A7</accession>
<sequence>MEAPPPHTPPGHMCAVVGVDQALTAPTPGSSLATTVVVPFPAAARATAQFSRSPVALAATMNSPAETSQCSLAPAAISAVDSLGKVKAPSICAATSSPDAALVTGTASMVPRMKGTPLVRALGAAICTVLPLECELFIVGFLHKAKGGVRVQGGRTGATLHVRWVTRPRFCRSRGSRWPWHRTRGDT</sequence>
<organism evidence="1">
    <name type="scientific">uncultured Stenotrophomonas sp</name>
    <dbReference type="NCBI Taxonomy" id="165438"/>
    <lineage>
        <taxon>Bacteria</taxon>
        <taxon>Pseudomonadati</taxon>
        <taxon>Pseudomonadota</taxon>
        <taxon>Gammaproteobacteria</taxon>
        <taxon>Lysobacterales</taxon>
        <taxon>Lysobacteraceae</taxon>
        <taxon>Stenotrophomonas</taxon>
        <taxon>environmental samples</taxon>
    </lineage>
</organism>
<reference evidence="1" key="1">
    <citation type="submission" date="2016-03" db="EMBL/GenBank/DDBJ databases">
        <authorList>
            <person name="Ploux O."/>
        </authorList>
    </citation>
    <scope>NUCLEOTIDE SEQUENCE</scope>
    <source>
        <strain evidence="1">UC10</strain>
    </source>
</reference>